<dbReference type="PRINTS" id="PR00040">
    <property type="entry name" value="HTHMERR"/>
</dbReference>
<name>A0A6H9XPC6_9CORY</name>
<gene>
    <name evidence="7" type="primary">merR</name>
    <name evidence="7" type="ORF">NCTC10254_00830</name>
</gene>
<dbReference type="InterPro" id="IPR000551">
    <property type="entry name" value="MerR-type_HTH_dom"/>
</dbReference>
<dbReference type="PANTHER" id="PTHR30204:SF69">
    <property type="entry name" value="MERR-FAMILY TRANSCRIPTIONAL REGULATOR"/>
    <property type="match status" value="1"/>
</dbReference>
<dbReference type="InterPro" id="IPR047057">
    <property type="entry name" value="MerR_fam"/>
</dbReference>
<evidence type="ECO:0000256" key="2">
    <source>
        <dbReference type="ARBA" id="ARBA00023015"/>
    </source>
</evidence>
<feature type="domain" description="HTH merR-type" evidence="6">
    <location>
        <begin position="1"/>
        <end position="69"/>
    </location>
</feature>
<evidence type="ECO:0000313" key="8">
    <source>
        <dbReference type="Proteomes" id="UP000249886"/>
    </source>
</evidence>
<keyword evidence="5" id="KW-0175">Coiled coil</keyword>
<dbReference type="SMART" id="SM00422">
    <property type="entry name" value="HTH_MERR"/>
    <property type="match status" value="1"/>
</dbReference>
<protein>
    <submittedName>
        <fullName evidence="7">HTH-type transcriptional regulator</fullName>
    </submittedName>
</protein>
<evidence type="ECO:0000256" key="3">
    <source>
        <dbReference type="ARBA" id="ARBA00023125"/>
    </source>
</evidence>
<dbReference type="GeneID" id="84574732"/>
<dbReference type="PANTHER" id="PTHR30204">
    <property type="entry name" value="REDOX-CYCLING DRUG-SENSING TRANSCRIPTIONAL ACTIVATOR SOXR"/>
    <property type="match status" value="1"/>
</dbReference>
<dbReference type="Pfam" id="PF13411">
    <property type="entry name" value="MerR_1"/>
    <property type="match status" value="1"/>
</dbReference>
<dbReference type="GO" id="GO:0003677">
    <property type="term" value="F:DNA binding"/>
    <property type="evidence" value="ECO:0007669"/>
    <property type="project" value="UniProtKB-KW"/>
</dbReference>
<evidence type="ECO:0000256" key="1">
    <source>
        <dbReference type="ARBA" id="ARBA00022491"/>
    </source>
</evidence>
<proteinExistence type="predicted"/>
<keyword evidence="2" id="KW-0805">Transcription regulation</keyword>
<organism evidence="7 8">
    <name type="scientific">Corynebacterium matruchotii</name>
    <dbReference type="NCBI Taxonomy" id="43768"/>
    <lineage>
        <taxon>Bacteria</taxon>
        <taxon>Bacillati</taxon>
        <taxon>Actinomycetota</taxon>
        <taxon>Actinomycetes</taxon>
        <taxon>Mycobacteriales</taxon>
        <taxon>Corynebacteriaceae</taxon>
        <taxon>Corynebacterium</taxon>
    </lineage>
</organism>
<dbReference type="PROSITE" id="PS50937">
    <property type="entry name" value="HTH_MERR_2"/>
    <property type="match status" value="1"/>
</dbReference>
<sequence>MRVSDAAKIAGCSVRTVRYYHNLGLLPVPTKQRGPWRDYEFADVARLIQIRSMAQAGMRLDDIRLELSAAETAVMAAVPAPAAASTQLVDAPTATPAAGTTAPTDPADCDCEIYDQTLRSLDQQIAKLQQQRARLLEMKQQARMKSPPLSKTVHDLYMEAEEILKSEQEFEALEFIQRKHKLAILFSELGFFKTSFDNRAQQVDPRLMAEISKRLVRLQQDDWTMADVENLVEYAVAMDKSVPPLTGMAYQLTRRFLSSQTAEMLCVAAYPEPGMKAFIRLGFARFRTIYV</sequence>
<dbReference type="Proteomes" id="UP000249886">
    <property type="component" value="Unassembled WGS sequence"/>
</dbReference>
<dbReference type="Gene3D" id="1.10.1660.10">
    <property type="match status" value="1"/>
</dbReference>
<dbReference type="SUPFAM" id="SSF46955">
    <property type="entry name" value="Putative DNA-binding domain"/>
    <property type="match status" value="1"/>
</dbReference>
<evidence type="ECO:0000259" key="6">
    <source>
        <dbReference type="PROSITE" id="PS50937"/>
    </source>
</evidence>
<dbReference type="GO" id="GO:0003700">
    <property type="term" value="F:DNA-binding transcription factor activity"/>
    <property type="evidence" value="ECO:0007669"/>
    <property type="project" value="InterPro"/>
</dbReference>
<comment type="caution">
    <text evidence="7">The sequence shown here is derived from an EMBL/GenBank/DDBJ whole genome shotgun (WGS) entry which is preliminary data.</text>
</comment>
<keyword evidence="1" id="KW-0678">Repressor</keyword>
<accession>A0A6H9XPC6</accession>
<dbReference type="AlphaFoldDB" id="A0A6H9XPC6"/>
<dbReference type="RefSeq" id="WP_005526776.1">
    <property type="nucleotide sequence ID" value="NZ_CP050134.2"/>
</dbReference>
<keyword evidence="4" id="KW-0804">Transcription</keyword>
<reference evidence="7 8" key="1">
    <citation type="submission" date="2018-06" db="EMBL/GenBank/DDBJ databases">
        <authorList>
            <consortium name="Pathogen Informatics"/>
            <person name="Doyle S."/>
        </authorList>
    </citation>
    <scope>NUCLEOTIDE SEQUENCE [LARGE SCALE GENOMIC DNA]</scope>
    <source>
        <strain evidence="7 8">NCTC10254</strain>
    </source>
</reference>
<feature type="coiled-coil region" evidence="5">
    <location>
        <begin position="111"/>
        <end position="145"/>
    </location>
</feature>
<evidence type="ECO:0000313" key="7">
    <source>
        <dbReference type="EMBL" id="SPW24449.1"/>
    </source>
</evidence>
<evidence type="ECO:0000256" key="5">
    <source>
        <dbReference type="SAM" id="Coils"/>
    </source>
</evidence>
<dbReference type="InterPro" id="IPR009061">
    <property type="entry name" value="DNA-bd_dom_put_sf"/>
</dbReference>
<dbReference type="EMBL" id="UARK01000001">
    <property type="protein sequence ID" value="SPW24449.1"/>
    <property type="molecule type" value="Genomic_DNA"/>
</dbReference>
<dbReference type="CDD" id="cd00592">
    <property type="entry name" value="HTH_MerR-like"/>
    <property type="match status" value="1"/>
</dbReference>
<keyword evidence="3" id="KW-0238">DNA-binding</keyword>
<evidence type="ECO:0000256" key="4">
    <source>
        <dbReference type="ARBA" id="ARBA00023163"/>
    </source>
</evidence>